<feature type="region of interest" description="Disordered" evidence="1">
    <location>
        <begin position="57"/>
        <end position="80"/>
    </location>
</feature>
<gene>
    <name evidence="2" type="ORF">R1080702_236</name>
</gene>
<protein>
    <submittedName>
        <fullName evidence="2">Uncharacterized protein</fullName>
    </submittedName>
</protein>
<proteinExistence type="predicted"/>
<reference evidence="2 3" key="1">
    <citation type="submission" date="2016-01" db="EMBL/GenBank/DDBJ databases">
        <title>The genomic content and context of auxiliary metabolic genes in marine cyanophages.</title>
        <authorList>
            <person name="Marston M.F."/>
            <person name="Martiny J.B.H."/>
            <person name="Crummett L.T."/>
        </authorList>
    </citation>
    <scope>NUCLEOTIDE SEQUENCE [LARGE SCALE GENOMIC DNA]</scope>
    <source>
        <strain evidence="2">RW_108_0702</strain>
    </source>
</reference>
<keyword evidence="3" id="KW-1185">Reference proteome</keyword>
<evidence type="ECO:0000256" key="1">
    <source>
        <dbReference type="SAM" id="MobiDB-lite"/>
    </source>
</evidence>
<name>A0A127KMN9_9CAUD</name>
<dbReference type="RefSeq" id="YP_009301734.1">
    <property type="nucleotide sequence ID" value="NC_031235.1"/>
</dbReference>
<sequence>MATYPVRHKETGETKEVKMSIHDWDQWKIDNPEWERYFTPQNSPGFGEVGDWRNKMNKTHPGWGEHMKKMANMPGSQVEW</sequence>
<accession>A0A127KMN9</accession>
<dbReference type="GeneID" id="29122739"/>
<evidence type="ECO:0000313" key="2">
    <source>
        <dbReference type="EMBL" id="AMO43241.1"/>
    </source>
</evidence>
<dbReference type="EMBL" id="KU594606">
    <property type="protein sequence ID" value="AMO43241.1"/>
    <property type="molecule type" value="Genomic_DNA"/>
</dbReference>
<dbReference type="KEGG" id="vg:29122739"/>
<dbReference type="OrthoDB" id="24270at10239"/>
<organism evidence="2 3">
    <name type="scientific">Cyanophage S-RIM32</name>
    <dbReference type="NCBI Taxonomy" id="1278479"/>
    <lineage>
        <taxon>Viruses</taxon>
        <taxon>Duplodnaviria</taxon>
        <taxon>Heunggongvirae</taxon>
        <taxon>Uroviricota</taxon>
        <taxon>Caudoviricetes</taxon>
        <taxon>Pantevenvirales</taxon>
        <taxon>Kyanoviridae</taxon>
        <taxon>Bristolvirus</taxon>
        <taxon>Bristolvirus rhodeisland</taxon>
    </lineage>
</organism>
<evidence type="ECO:0000313" key="3">
    <source>
        <dbReference type="Proteomes" id="UP000203157"/>
    </source>
</evidence>
<dbReference type="Proteomes" id="UP000203157">
    <property type="component" value="Segment"/>
</dbReference>